<evidence type="ECO:0000313" key="8">
    <source>
        <dbReference type="Proteomes" id="UP000261420"/>
    </source>
</evidence>
<evidence type="ECO:0000259" key="4">
    <source>
        <dbReference type="Pfam" id="PF23210"/>
    </source>
</evidence>
<evidence type="ECO:0000256" key="2">
    <source>
        <dbReference type="PROSITE-ProRule" id="PRU00103"/>
    </source>
</evidence>
<reference evidence="7" key="2">
    <citation type="submission" date="2025-09" db="UniProtKB">
        <authorList>
            <consortium name="Ensembl"/>
        </authorList>
    </citation>
    <scope>IDENTIFICATION</scope>
</reference>
<evidence type="ECO:0000313" key="7">
    <source>
        <dbReference type="Ensembl" id="ENSSDUP00000016531.1"/>
    </source>
</evidence>
<feature type="domain" description="MROH2B-like N-terminal HEAT-repeats" evidence="5">
    <location>
        <begin position="36"/>
        <end position="254"/>
    </location>
</feature>
<sequence>MSTMDETDVEQVTLALLDAANDKDSEVQEQVRKSMLTLGKQQPDRVLAMCQDYLLKHPKLVVSHRVVILQTIELIAGCSIEEISSPRIKSIISLASDEMTRSKEVIPDWQQAASNILVAVGNKHINDIMEEILSKFQPGVLPHFFVVQTLANLSDSNVYGMVPFLNAILGTMLPMLSMAKQDNMKWVFSSALCHFSDSILEYLANLDKAPDPTVRKDTFSSEIYAAFDILFNNWLQSRESKLRLTVAEAVGSMCHLMASDKLEEQIPKLIPAILSLYKKNNEHYIISKSLCQVLDASLNMGSRVLETQLDSLLFVLHQQVSAPVDYSNPPTVKNHNEVLRCFSLLANSFPDRLVMFVLQKLENSNERSRMGSLAVLRHLINSTTSTMENKKLLILASIRQPMADHSNKVKKRVVQVISAMAHHGYLELEGGELLVRFIVQNCALHDTYQHGERPTDPEEVTNEALRMMCDNTLHLLTTTVGRLADVLWPKLLYYLTPPQYSNATTPLCKSLIVLGNKKKNNQEPSFNIDFKQEVNLPSPQTLMIRLLVNSAFPFNSRGHGAPSLSLLQILSINIHPKTENLWEKEIPPLLSILEAEATRYLSTYNNALEEKSFLYQCLGVTLQQCFNKELVKKQLQEILLTARHNDAVEREGVAMGIGLCANSHLEGTLAKLDEFGKSDAFKKSPSIFNLLKERNDVEVEKVKSTLILCYGQVALNAPPEKILNRIDQDILRCISKHFNTKVLGIKVETKDLTMKLSLIQSVGLIAKAISECVKKQGYIFSRKQELITVMLDFIKAEPADSLRTPVRHLVMTTCANLMPLDPALSENESFDLLKVCVNSVFSLPPDTHTPEKIKEEEILDPKQRKALYKDTLAALQELLKSVLAKDPTPDGLQGVFKHIESWLSSGQDHERERAVTATAHILAFYLDNLTVKNMVSFHNLGALLGRLSPRCSDPHPVVRAAAMDCIYTLLYIQLRYEGFALDYKDDAVDSLLPLKDRLENPDHSVLYKTCSDITKVMSKRLPQQQLTTLVFMLFEGLVDSQANCCRASSVILNTLLKNRGGGLQELVPEMLEVLHVRLQSITEEQVRVAVGQTVLILASQHLQIVINTLVNQPLPYDSWTSEMWMALGADPIVANQIMEMVMEKLVIMAPYVDKKESMIRGGMTKVATNQPLAMTCGLKELLLNGQSQEPAVSLFPQLFSCLTVRLGASVGVSAPKDNSTKHTASVHVAGLGSSADALRILLARAQLDEVMKRLDEDNAWDAMKELNTHIIGVTLLARAMAKHAGPRLPAIVECLCPSLNNIYECQRITVTAFFSELLNHHVVTELMLIDVLMNNMMERISDPCCTVRMLAVRGLGNIAVGSPEKVNKYAKELLAAMSSGMEEKDDPGKLITLEAMSGLSKVLLHLDKKNVHLLVVYIFMKIKPFLESENDEIRCASIHLMGNLSKFGSGEPVFKDQIHNVLVSLLLHLVDPNPQVVKACKYAMRVCAPVVGSEQITTMFQNHLHDDKSLHYGEFINDLTKYLIQDFPGMLNFYHISVIQFFKSNWPEVRAGAAMFIGFLLGNLPEEHLSHLNMGTITKGLVMLLQDPDPVVRVKAAEAMGHFH</sequence>
<name>A0A3B4UCZ2_SERDU</name>
<dbReference type="PANTHER" id="PTHR23120:SF0">
    <property type="entry name" value="MAESTRO HEAT-LIKE REPEAT FAMILY MEMBER 1"/>
    <property type="match status" value="1"/>
</dbReference>
<evidence type="ECO:0000259" key="6">
    <source>
        <dbReference type="Pfam" id="PF23227"/>
    </source>
</evidence>
<dbReference type="GeneTree" id="ENSGT00940000156930"/>
<feature type="repeat" description="HEAT" evidence="2">
    <location>
        <begin position="1577"/>
        <end position="1604"/>
    </location>
</feature>
<dbReference type="STRING" id="41447.ENSSDUP00000016531"/>
<keyword evidence="1" id="KW-0677">Repeat</keyword>
<dbReference type="Pfam" id="PF23221">
    <property type="entry name" value="HEAT_MROH2B_1st"/>
    <property type="match status" value="1"/>
</dbReference>
<dbReference type="Ensembl" id="ENSSDUT00000016837.1">
    <property type="protein sequence ID" value="ENSSDUP00000016531.1"/>
    <property type="gene ID" value="ENSSDUG00000012004.1"/>
</dbReference>
<feature type="domain" description="MROH2B-like HEAT-repeats" evidence="4">
    <location>
        <begin position="257"/>
        <end position="597"/>
    </location>
</feature>
<protein>
    <submittedName>
        <fullName evidence="7">Maestro heat-like repeat family member 1</fullName>
    </submittedName>
</protein>
<dbReference type="Pfam" id="PF23227">
    <property type="entry name" value="HEAT_MROH2B_C"/>
    <property type="match status" value="1"/>
</dbReference>
<dbReference type="InterPro" id="IPR055406">
    <property type="entry name" value="HEAT_Maestro"/>
</dbReference>
<dbReference type="OMA" id="EVYIKAM"/>
<reference evidence="7" key="1">
    <citation type="submission" date="2025-08" db="UniProtKB">
        <authorList>
            <consortium name="Ensembl"/>
        </authorList>
    </citation>
    <scope>IDENTIFICATION</scope>
</reference>
<dbReference type="GO" id="GO:0005737">
    <property type="term" value="C:cytoplasm"/>
    <property type="evidence" value="ECO:0007669"/>
    <property type="project" value="TreeGrafter"/>
</dbReference>
<dbReference type="Pfam" id="PF21047">
    <property type="entry name" value="HEAT_Maestro"/>
    <property type="match status" value="1"/>
</dbReference>
<organism evidence="7 8">
    <name type="scientific">Seriola dumerili</name>
    <name type="common">Greater amberjack</name>
    <name type="synonym">Caranx dumerili</name>
    <dbReference type="NCBI Taxonomy" id="41447"/>
    <lineage>
        <taxon>Eukaryota</taxon>
        <taxon>Metazoa</taxon>
        <taxon>Chordata</taxon>
        <taxon>Craniata</taxon>
        <taxon>Vertebrata</taxon>
        <taxon>Euteleostomi</taxon>
        <taxon>Actinopterygii</taxon>
        <taxon>Neopterygii</taxon>
        <taxon>Teleostei</taxon>
        <taxon>Neoteleostei</taxon>
        <taxon>Acanthomorphata</taxon>
        <taxon>Carangaria</taxon>
        <taxon>Carangiformes</taxon>
        <taxon>Carangidae</taxon>
        <taxon>Seriola</taxon>
    </lineage>
</organism>
<dbReference type="Gene3D" id="1.25.10.10">
    <property type="entry name" value="Leucine-rich Repeat Variant"/>
    <property type="match status" value="4"/>
</dbReference>
<dbReference type="Pfam" id="PF23210">
    <property type="entry name" value="HEAT_Maestro_2"/>
    <property type="match status" value="1"/>
</dbReference>
<dbReference type="InterPro" id="IPR045206">
    <property type="entry name" value="Maestro_heat-like_prot"/>
</dbReference>
<dbReference type="InterPro" id="IPR048465">
    <property type="entry name" value="Maestro-like_HEAT"/>
</dbReference>
<dbReference type="PROSITE" id="PS50077">
    <property type="entry name" value="HEAT_REPEAT"/>
    <property type="match status" value="1"/>
</dbReference>
<keyword evidence="8" id="KW-1185">Reference proteome</keyword>
<accession>A0A3B4UCZ2</accession>
<evidence type="ECO:0000259" key="3">
    <source>
        <dbReference type="Pfam" id="PF21047"/>
    </source>
</evidence>
<dbReference type="InterPro" id="IPR021133">
    <property type="entry name" value="HEAT_type_2"/>
</dbReference>
<evidence type="ECO:0000259" key="5">
    <source>
        <dbReference type="Pfam" id="PF23221"/>
    </source>
</evidence>
<dbReference type="InterPro" id="IPR016024">
    <property type="entry name" value="ARM-type_fold"/>
</dbReference>
<dbReference type="Proteomes" id="UP000261420">
    <property type="component" value="Unplaced"/>
</dbReference>
<proteinExistence type="predicted"/>
<feature type="domain" description="Maestro/Maestro-like HEAT-repeats" evidence="6">
    <location>
        <begin position="1332"/>
        <end position="1603"/>
    </location>
</feature>
<dbReference type="InterPro" id="IPR011989">
    <property type="entry name" value="ARM-like"/>
</dbReference>
<dbReference type="PANTHER" id="PTHR23120">
    <property type="entry name" value="MAESTRO-RELATED HEAT DOMAIN-CONTAINING"/>
    <property type="match status" value="1"/>
</dbReference>
<dbReference type="SUPFAM" id="SSF48371">
    <property type="entry name" value="ARM repeat"/>
    <property type="match status" value="2"/>
</dbReference>
<feature type="domain" description="Maestro-like HEAT-repeats" evidence="3">
    <location>
        <begin position="909"/>
        <end position="1138"/>
    </location>
</feature>
<dbReference type="InterPro" id="IPR056282">
    <property type="entry name" value="MROH2B-like_N_HEAT"/>
</dbReference>
<evidence type="ECO:0000256" key="1">
    <source>
        <dbReference type="ARBA" id="ARBA00022737"/>
    </source>
</evidence>
<dbReference type="InterPro" id="IPR055408">
    <property type="entry name" value="HEAT_MROH2B-like"/>
</dbReference>